<sequence length="72" mass="8117">MLGEITFPRISMFAFVISPDPAMDWPWILCISVPLMRSTSPYRPNKDCTGKLVPLNCSQFELDEAGKLVNIN</sequence>
<reference evidence="1 2" key="1">
    <citation type="journal article" date="2007" name="Virology">
        <title>Sequence and annotation of the 369-kb NY-2A and the 345-kb AR158 viruses that infect Chlorella NC64A.</title>
        <authorList>
            <person name="Fitzgerald L.A."/>
            <person name="Graves M.V."/>
            <person name="Li X."/>
            <person name="Feldblyum T."/>
            <person name="Nierman W.C."/>
            <person name="Van Etten J.L."/>
        </authorList>
    </citation>
    <scope>NUCLEOTIDE SEQUENCE [LARGE SCALE GENOMIC DNA]</scope>
    <source>
        <strain evidence="1 2">NY-2A</strain>
    </source>
</reference>
<evidence type="ECO:0000313" key="1">
    <source>
        <dbReference type="EMBL" id="ABT14437.1"/>
    </source>
</evidence>
<organismHost>
    <name type="scientific">Chlorella</name>
    <dbReference type="NCBI Taxonomy" id="3071"/>
</organismHost>
<evidence type="ECO:0000313" key="2">
    <source>
        <dbReference type="Proteomes" id="UP000202419"/>
    </source>
</evidence>
<accession>A7IVR3</accession>
<dbReference type="OrthoDB" id="41642at10239"/>
<dbReference type="Proteomes" id="UP000202419">
    <property type="component" value="Segment"/>
</dbReference>
<dbReference type="KEGG" id="vg:5659295"/>
<keyword evidence="2" id="KW-1185">Reference proteome</keyword>
<dbReference type="GeneID" id="5659295"/>
<proteinExistence type="predicted"/>
<name>A7IVR3_PBCVN</name>
<protein>
    <submittedName>
        <fullName evidence="1">Uncharacterized protein b038R</fullName>
    </submittedName>
</protein>
<dbReference type="RefSeq" id="YP_001497234.1">
    <property type="nucleotide sequence ID" value="NC_009898.1"/>
</dbReference>
<gene>
    <name evidence="1" type="primary">b038R</name>
    <name evidence="1" type="ORF">NY2A_b038R</name>
</gene>
<dbReference type="EMBL" id="DQ491002">
    <property type="protein sequence ID" value="ABT14437.1"/>
    <property type="molecule type" value="Genomic_DNA"/>
</dbReference>
<organism evidence="1 2">
    <name type="scientific">Paramecium bursaria Chlorella virus NY2A</name>
    <name type="common">PBCV-NY2A</name>
    <dbReference type="NCBI Taxonomy" id="46021"/>
    <lineage>
        <taxon>Viruses</taxon>
        <taxon>Varidnaviria</taxon>
        <taxon>Bamfordvirae</taxon>
        <taxon>Nucleocytoviricota</taxon>
        <taxon>Megaviricetes</taxon>
        <taxon>Algavirales</taxon>
        <taxon>Phycodnaviridae</taxon>
        <taxon>Chlorovirus</taxon>
        <taxon>Chlorovirus americanus</taxon>
    </lineage>
</organism>